<dbReference type="Proteomes" id="UP000029590">
    <property type="component" value="Unassembled WGS sequence"/>
</dbReference>
<organism evidence="1 2">
    <name type="scientific">Burkholderia gladioli</name>
    <name type="common">Pseudomonas marginata</name>
    <name type="synonym">Phytomonas marginata</name>
    <dbReference type="NCBI Taxonomy" id="28095"/>
    <lineage>
        <taxon>Bacteria</taxon>
        <taxon>Pseudomonadati</taxon>
        <taxon>Pseudomonadota</taxon>
        <taxon>Betaproteobacteria</taxon>
        <taxon>Burkholderiales</taxon>
        <taxon>Burkholderiaceae</taxon>
        <taxon>Burkholderia</taxon>
    </lineage>
</organism>
<dbReference type="AlphaFoldDB" id="A0AAW3FBS2"/>
<evidence type="ECO:0000313" key="1">
    <source>
        <dbReference type="EMBL" id="KGC17776.1"/>
    </source>
</evidence>
<reference evidence="1 2" key="1">
    <citation type="submission" date="2014-04" db="EMBL/GenBank/DDBJ databases">
        <authorList>
            <person name="Bishop-Lilly K.A."/>
            <person name="Broomall S.M."/>
            <person name="Chain P.S."/>
            <person name="Chertkov O."/>
            <person name="Coyne S.R."/>
            <person name="Daligault H.E."/>
            <person name="Davenport K.W."/>
            <person name="Erkkila T."/>
            <person name="Frey K.G."/>
            <person name="Gibbons H.S."/>
            <person name="Gu W."/>
            <person name="Jaissle J."/>
            <person name="Johnson S.L."/>
            <person name="Koroleva G.I."/>
            <person name="Ladner J.T."/>
            <person name="Lo C.-C."/>
            <person name="Minogue T.D."/>
            <person name="Munk C."/>
            <person name="Palacios G.F."/>
            <person name="Redden C.L."/>
            <person name="Rosenzweig C.N."/>
            <person name="Scholz M.B."/>
            <person name="Teshima H."/>
            <person name="Xu Y."/>
        </authorList>
    </citation>
    <scope>NUCLEOTIDE SEQUENCE [LARGE SCALE GENOMIC DNA]</scope>
    <source>
        <strain evidence="2">gladioli</strain>
    </source>
</reference>
<name>A0AAW3FBS2_BURGA</name>
<dbReference type="RefSeq" id="WP_127841024.1">
    <property type="nucleotide sequence ID" value="NZ_CADEVY010000003.1"/>
</dbReference>
<dbReference type="EMBL" id="JPGG01000015">
    <property type="protein sequence ID" value="KGC17776.1"/>
    <property type="molecule type" value="Genomic_DNA"/>
</dbReference>
<proteinExistence type="predicted"/>
<evidence type="ECO:0000313" key="2">
    <source>
        <dbReference type="Proteomes" id="UP000029590"/>
    </source>
</evidence>
<protein>
    <submittedName>
        <fullName evidence="1">Uncharacterized protein</fullName>
    </submittedName>
</protein>
<accession>A0AAW3FBS2</accession>
<dbReference type="KEGG" id="bgo:BM43_497"/>
<sequence length="81" mass="8487">MADSKITIARPTLALAGDTLAAASKLCDQLNLLFMMIERGNDEGDGGDVQLLAQIGRTLTSNGYNNFGMIADQIREGGANG</sequence>
<gene>
    <name evidence="1" type="ORF">DM48_5147</name>
</gene>
<comment type="caution">
    <text evidence="1">The sequence shown here is derived from an EMBL/GenBank/DDBJ whole genome shotgun (WGS) entry which is preliminary data.</text>
</comment>